<reference evidence="2" key="1">
    <citation type="journal article" date="2014" name="Proc. Natl. Acad. Sci. U.S.A.">
        <title>Extensive sampling of basidiomycete genomes demonstrates inadequacy of the white-rot/brown-rot paradigm for wood decay fungi.</title>
        <authorList>
            <person name="Riley R."/>
            <person name="Salamov A.A."/>
            <person name="Brown D.W."/>
            <person name="Nagy L.G."/>
            <person name="Floudas D."/>
            <person name="Held B.W."/>
            <person name="Levasseur A."/>
            <person name="Lombard V."/>
            <person name="Morin E."/>
            <person name="Otillar R."/>
            <person name="Lindquist E.A."/>
            <person name="Sun H."/>
            <person name="LaButti K.M."/>
            <person name="Schmutz J."/>
            <person name="Jabbour D."/>
            <person name="Luo H."/>
            <person name="Baker S.E."/>
            <person name="Pisabarro A.G."/>
            <person name="Walton J.D."/>
            <person name="Blanchette R.A."/>
            <person name="Henrissat B."/>
            <person name="Martin F."/>
            <person name="Cullen D."/>
            <person name="Hibbett D.S."/>
            <person name="Grigoriev I.V."/>
        </authorList>
    </citation>
    <scope>NUCLEOTIDE SEQUENCE [LARGE SCALE GENOMIC DNA]</scope>
    <source>
        <strain evidence="2">MUCL 33604</strain>
    </source>
</reference>
<organism evidence="1 2">
    <name type="scientific">Jaapia argillacea MUCL 33604</name>
    <dbReference type="NCBI Taxonomy" id="933084"/>
    <lineage>
        <taxon>Eukaryota</taxon>
        <taxon>Fungi</taxon>
        <taxon>Dikarya</taxon>
        <taxon>Basidiomycota</taxon>
        <taxon>Agaricomycotina</taxon>
        <taxon>Agaricomycetes</taxon>
        <taxon>Agaricomycetidae</taxon>
        <taxon>Jaapiales</taxon>
        <taxon>Jaapiaceae</taxon>
        <taxon>Jaapia</taxon>
    </lineage>
</organism>
<proteinExistence type="predicted"/>
<name>A0A067Q9I1_9AGAM</name>
<dbReference type="Proteomes" id="UP000027265">
    <property type="component" value="Unassembled WGS sequence"/>
</dbReference>
<evidence type="ECO:0000313" key="1">
    <source>
        <dbReference type="EMBL" id="KDQ60167.1"/>
    </source>
</evidence>
<keyword evidence="2" id="KW-1185">Reference proteome</keyword>
<dbReference type="STRING" id="933084.A0A067Q9I1"/>
<dbReference type="InParanoid" id="A0A067Q9I1"/>
<evidence type="ECO:0000313" key="2">
    <source>
        <dbReference type="Proteomes" id="UP000027265"/>
    </source>
</evidence>
<dbReference type="AlphaFoldDB" id="A0A067Q9I1"/>
<dbReference type="HOGENOM" id="CLU_036316_4_1_1"/>
<sequence>MEVTGAEHSTSTSSPRPAVCIVPQEIVDTIIDFFHDDPQALASCATVCRGWLPSTRIHLFYKVHVDSTRKLRKLHALLDKTPTLAPLIRYLSIVTTAGIIDNVHILDSKLERLEALRLSSVAWCETSPQTKDWLLERWTPIKRLELVSSSFDTIKGFLCLIQARPSLTDLILDDVIIRPSTVDASYPTLPISLLQINFQSTVFDRARTLETLLSSRCFARVPTIHIIVDYHRHEFVSAKQLLSHIGTSLRHVTIEMVSNYSIATLEAVQCVDLFSCTPHLHHFNIHDLYLDFPSVASILPLLLSRLHSQSQELRTIGIQGHWRPTKKSSDCGPMNWSEIDAILDSGFGHLRSVAIRICLRHTPCAEFDISEFSSNIKAGFQGLISRRILRLIIVPYEVESWEAN</sequence>
<accession>A0A067Q9I1</accession>
<dbReference type="EMBL" id="KL197714">
    <property type="protein sequence ID" value="KDQ60167.1"/>
    <property type="molecule type" value="Genomic_DNA"/>
</dbReference>
<dbReference type="OrthoDB" id="2921803at2759"/>
<evidence type="ECO:0008006" key="3">
    <source>
        <dbReference type="Google" id="ProtNLM"/>
    </source>
</evidence>
<gene>
    <name evidence="1" type="ORF">JAAARDRAFT_597878</name>
</gene>
<protein>
    <recommendedName>
        <fullName evidence="3">F-box domain-containing protein</fullName>
    </recommendedName>
</protein>